<dbReference type="EMBL" id="VLLL01000007">
    <property type="protein sequence ID" value="TWJ10587.1"/>
    <property type="molecule type" value="Genomic_DNA"/>
</dbReference>
<dbReference type="Proteomes" id="UP000321617">
    <property type="component" value="Unassembled WGS sequence"/>
</dbReference>
<keyword evidence="3" id="KW-1185">Reference proteome</keyword>
<evidence type="ECO:0000313" key="2">
    <source>
        <dbReference type="EMBL" id="TWJ10587.1"/>
    </source>
</evidence>
<sequence>MPAIFDAGVTGGAGRRLVAVYYTVNLVVTCLVALALVLTGVLWVVGGDAVGWLAVVLGPAVCLAWLLRVRLAAELAVARFDIRADLRELRDHHTG</sequence>
<feature type="transmembrane region" description="Helical" evidence="1">
    <location>
        <begin position="49"/>
        <end position="67"/>
    </location>
</feature>
<keyword evidence="1" id="KW-1133">Transmembrane helix</keyword>
<evidence type="ECO:0000313" key="3">
    <source>
        <dbReference type="Proteomes" id="UP000321617"/>
    </source>
</evidence>
<keyword evidence="1" id="KW-0812">Transmembrane</keyword>
<evidence type="ECO:0000256" key="1">
    <source>
        <dbReference type="SAM" id="Phobius"/>
    </source>
</evidence>
<comment type="caution">
    <text evidence="2">The sequence shown here is derived from an EMBL/GenBank/DDBJ whole genome shotgun (WGS) entry which is preliminary data.</text>
</comment>
<dbReference type="InterPro" id="IPR025557">
    <property type="entry name" value="DUF4282"/>
</dbReference>
<reference evidence="2 3" key="1">
    <citation type="journal article" date="2013" name="Stand. Genomic Sci.">
        <title>Genomic Encyclopedia of Type Strains, Phase I: The one thousand microbial genomes (KMG-I) project.</title>
        <authorList>
            <person name="Kyrpides N.C."/>
            <person name="Woyke T."/>
            <person name="Eisen J.A."/>
            <person name="Garrity G."/>
            <person name="Lilburn T.G."/>
            <person name="Beck B.J."/>
            <person name="Whitman W.B."/>
            <person name="Hugenholtz P."/>
            <person name="Klenk H.P."/>
        </authorList>
    </citation>
    <scope>NUCLEOTIDE SEQUENCE [LARGE SCALE GENOMIC DNA]</scope>
    <source>
        <strain evidence="2 3">DSM 45044</strain>
    </source>
</reference>
<protein>
    <submittedName>
        <fullName evidence="2">Uncharacterized protein DUF4282</fullName>
    </submittedName>
</protein>
<name>A0A562UYA6_9ACTN</name>
<gene>
    <name evidence="2" type="ORF">LX16_4006</name>
</gene>
<dbReference type="AlphaFoldDB" id="A0A562UYA6"/>
<accession>A0A562UYA6</accession>
<proteinExistence type="predicted"/>
<dbReference type="Pfam" id="PF14110">
    <property type="entry name" value="DUF4282"/>
    <property type="match status" value="1"/>
</dbReference>
<keyword evidence="1" id="KW-0472">Membrane</keyword>
<feature type="transmembrane region" description="Helical" evidence="1">
    <location>
        <begin position="20"/>
        <end position="43"/>
    </location>
</feature>
<organism evidence="2 3">
    <name type="scientific">Stackebrandtia albiflava</name>
    <dbReference type="NCBI Taxonomy" id="406432"/>
    <lineage>
        <taxon>Bacteria</taxon>
        <taxon>Bacillati</taxon>
        <taxon>Actinomycetota</taxon>
        <taxon>Actinomycetes</taxon>
        <taxon>Glycomycetales</taxon>
        <taxon>Glycomycetaceae</taxon>
        <taxon>Stackebrandtia</taxon>
    </lineage>
</organism>